<evidence type="ECO:0000313" key="4">
    <source>
        <dbReference type="EMBL" id="QKE64604.1"/>
    </source>
</evidence>
<dbReference type="SUPFAM" id="SSF52172">
    <property type="entry name" value="CheY-like"/>
    <property type="match status" value="1"/>
</dbReference>
<evidence type="ECO:0000256" key="1">
    <source>
        <dbReference type="ARBA" id="ARBA00022553"/>
    </source>
</evidence>
<name>A0A6M8F793_9GAMM</name>
<proteinExistence type="predicted"/>
<protein>
    <submittedName>
        <fullName evidence="4">Response regulator</fullName>
    </submittedName>
</protein>
<evidence type="ECO:0000313" key="5">
    <source>
        <dbReference type="Proteomes" id="UP000501379"/>
    </source>
</evidence>
<dbReference type="KEGG" id="pcam:HNE05_15025"/>
<accession>A0A6M8F793</accession>
<dbReference type="InterPro" id="IPR011006">
    <property type="entry name" value="CheY-like_superfamily"/>
</dbReference>
<dbReference type="PROSITE" id="PS50110">
    <property type="entry name" value="RESPONSE_REGULATORY"/>
    <property type="match status" value="1"/>
</dbReference>
<dbReference type="Proteomes" id="UP000501379">
    <property type="component" value="Chromosome"/>
</dbReference>
<gene>
    <name evidence="4" type="ORF">HNE05_15025</name>
</gene>
<keyword evidence="1 2" id="KW-0597">Phosphoprotein</keyword>
<dbReference type="InterPro" id="IPR050595">
    <property type="entry name" value="Bact_response_regulator"/>
</dbReference>
<evidence type="ECO:0000259" key="3">
    <source>
        <dbReference type="PROSITE" id="PS50110"/>
    </source>
</evidence>
<dbReference type="AlphaFoldDB" id="A0A6M8F793"/>
<dbReference type="SMART" id="SM00448">
    <property type="entry name" value="REC"/>
    <property type="match status" value="1"/>
</dbReference>
<feature type="modified residue" description="4-aspartylphosphate" evidence="2">
    <location>
        <position position="53"/>
    </location>
</feature>
<dbReference type="RefSeq" id="WP_173209670.1">
    <property type="nucleotide sequence ID" value="NZ_CP053697.2"/>
</dbReference>
<dbReference type="InterPro" id="IPR001789">
    <property type="entry name" value="Sig_transdc_resp-reg_receiver"/>
</dbReference>
<dbReference type="Gene3D" id="3.40.50.2300">
    <property type="match status" value="1"/>
</dbReference>
<organism evidence="4 5">
    <name type="scientific">Aquipseudomonas campi</name>
    <dbReference type="NCBI Taxonomy" id="2731681"/>
    <lineage>
        <taxon>Bacteria</taxon>
        <taxon>Pseudomonadati</taxon>
        <taxon>Pseudomonadota</taxon>
        <taxon>Gammaproteobacteria</taxon>
        <taxon>Pseudomonadales</taxon>
        <taxon>Pseudomonadaceae</taxon>
        <taxon>Aquipseudomonas</taxon>
    </lineage>
</organism>
<sequence length="122" mass="12996">MAQILVVDDSAAIRNEVAAFLKSNNFTVETAVDGKDGLVKLKADRAIKLVISDVNMPNMDGLTMAEKVRSELGNQTVNIIMLTTENDPNMKNRGKAAGVKGWIVKPFNGANALGAIQKLVAG</sequence>
<dbReference type="Pfam" id="PF00072">
    <property type="entry name" value="Response_reg"/>
    <property type="match status" value="1"/>
</dbReference>
<dbReference type="PANTHER" id="PTHR44591">
    <property type="entry name" value="STRESS RESPONSE REGULATOR PROTEIN 1"/>
    <property type="match status" value="1"/>
</dbReference>
<dbReference type="GO" id="GO:0000160">
    <property type="term" value="P:phosphorelay signal transduction system"/>
    <property type="evidence" value="ECO:0007669"/>
    <property type="project" value="InterPro"/>
</dbReference>
<keyword evidence="5" id="KW-1185">Reference proteome</keyword>
<dbReference type="EMBL" id="CP053697">
    <property type="protein sequence ID" value="QKE64604.1"/>
    <property type="molecule type" value="Genomic_DNA"/>
</dbReference>
<evidence type="ECO:0000256" key="2">
    <source>
        <dbReference type="PROSITE-ProRule" id="PRU00169"/>
    </source>
</evidence>
<reference evidence="4" key="1">
    <citation type="submission" date="2020-07" db="EMBL/GenBank/DDBJ databases">
        <title>Nitrate ammonifying Pseudomonas campi sp. nov. isolated from German agricultural grassland.</title>
        <authorList>
            <person name="Timsy T."/>
            <person name="Ulrich A."/>
            <person name="Spanner T."/>
            <person name="Foesel B."/>
            <person name="Kolb S."/>
            <person name="Horn M.A."/>
            <person name="Behrendt U."/>
        </authorList>
    </citation>
    <scope>NUCLEOTIDE SEQUENCE</scope>
    <source>
        <strain evidence="4">S1-A32-2</strain>
    </source>
</reference>
<feature type="domain" description="Response regulatory" evidence="3">
    <location>
        <begin position="3"/>
        <end position="120"/>
    </location>
</feature>
<dbReference type="PANTHER" id="PTHR44591:SF25">
    <property type="entry name" value="CHEMOTAXIS TWO-COMPONENT RESPONSE REGULATOR"/>
    <property type="match status" value="1"/>
</dbReference>